<accession>D7UU62</accession>
<keyword evidence="8" id="KW-0472">Membrane</keyword>
<gene>
    <name evidence="10" type="primary">celA2</name>
    <name evidence="10" type="ORF">HMPREF0556_10037</name>
</gene>
<feature type="modified residue" description="Phosphocysteine; by EIIA" evidence="7">
    <location>
        <position position="39"/>
    </location>
</feature>
<dbReference type="EMBL" id="ACCR02000001">
    <property type="protein sequence ID" value="EFI85310.1"/>
    <property type="molecule type" value="Genomic_DNA"/>
</dbReference>
<dbReference type="InterPro" id="IPR003501">
    <property type="entry name" value="PTS_EIIB_2/3"/>
</dbReference>
<evidence type="ECO:0000256" key="2">
    <source>
        <dbReference type="ARBA" id="ARBA00022553"/>
    </source>
</evidence>
<evidence type="ECO:0000256" key="1">
    <source>
        <dbReference type="ARBA" id="ARBA00022448"/>
    </source>
</evidence>
<dbReference type="eggNOG" id="COG1440">
    <property type="taxonomic scope" value="Bacteria"/>
</dbReference>
<dbReference type="HOGENOM" id="CLU_147323_1_0_9"/>
<keyword evidence="8" id="KW-1133">Transmembrane helix</keyword>
<evidence type="ECO:0000256" key="6">
    <source>
        <dbReference type="ARBA" id="ARBA00022777"/>
    </source>
</evidence>
<keyword evidence="6" id="KW-0418">Kinase</keyword>
<evidence type="ECO:0000313" key="10">
    <source>
        <dbReference type="EMBL" id="EFI85310.1"/>
    </source>
</evidence>
<keyword evidence="4 10" id="KW-0808">Transferase</keyword>
<name>D7UU62_LISGR</name>
<evidence type="ECO:0000256" key="7">
    <source>
        <dbReference type="PROSITE-ProRule" id="PRU00423"/>
    </source>
</evidence>
<dbReference type="InterPro" id="IPR051819">
    <property type="entry name" value="PTS_sugar-specific_EIIB"/>
</dbReference>
<dbReference type="PROSITE" id="PS51100">
    <property type="entry name" value="PTS_EIIB_TYPE_3"/>
    <property type="match status" value="1"/>
</dbReference>
<sequence>MCNEKARYCNVKVGTLFAFLFSDSLNGGGHIMIRIMLICSAGMSTSLLVKKLNEAIKKKQVAANVMAVAEVDYDKYRDQVDVVFLAPQVRFLEKNVKRKMGESVPVEVMGGIDYGTMNGAKVLERAIELVGERKR</sequence>
<dbReference type="SUPFAM" id="SSF52794">
    <property type="entry name" value="PTS system IIB component-like"/>
    <property type="match status" value="1"/>
</dbReference>
<evidence type="ECO:0000256" key="3">
    <source>
        <dbReference type="ARBA" id="ARBA00022597"/>
    </source>
</evidence>
<dbReference type="CDD" id="cd05564">
    <property type="entry name" value="PTS_IIB_chitobiose_lichenan"/>
    <property type="match status" value="1"/>
</dbReference>
<dbReference type="InterPro" id="IPR036095">
    <property type="entry name" value="PTS_EIIB-like_sf"/>
</dbReference>
<evidence type="ECO:0000256" key="4">
    <source>
        <dbReference type="ARBA" id="ARBA00022679"/>
    </source>
</evidence>
<feature type="domain" description="PTS EIIB type-3" evidence="9">
    <location>
        <begin position="32"/>
        <end position="135"/>
    </location>
</feature>
<dbReference type="STRING" id="525367.HMPREF0556_10037"/>
<feature type="transmembrane region" description="Helical" evidence="8">
    <location>
        <begin position="31"/>
        <end position="49"/>
    </location>
</feature>
<keyword evidence="5" id="KW-0598">Phosphotransferase system</keyword>
<proteinExistence type="predicted"/>
<dbReference type="GO" id="GO:0009401">
    <property type="term" value="P:phosphoenolpyruvate-dependent sugar phosphotransferase system"/>
    <property type="evidence" value="ECO:0007669"/>
    <property type="project" value="UniProtKB-KW"/>
</dbReference>
<keyword evidence="11" id="KW-1185">Reference proteome</keyword>
<organism evidence="10 11">
    <name type="scientific">Listeria grayi DSM 20601</name>
    <dbReference type="NCBI Taxonomy" id="525367"/>
    <lineage>
        <taxon>Bacteria</taxon>
        <taxon>Bacillati</taxon>
        <taxon>Bacillota</taxon>
        <taxon>Bacilli</taxon>
        <taxon>Bacillales</taxon>
        <taxon>Listeriaceae</taxon>
        <taxon>Listeria</taxon>
    </lineage>
</organism>
<dbReference type="AlphaFoldDB" id="D7UU62"/>
<dbReference type="PANTHER" id="PTHR34581:SF2">
    <property type="entry name" value="PTS SYSTEM N,N'-DIACETYLCHITOBIOSE-SPECIFIC EIIB COMPONENT"/>
    <property type="match status" value="1"/>
</dbReference>
<dbReference type="InterPro" id="IPR013012">
    <property type="entry name" value="PTS_EIIB_3"/>
</dbReference>
<keyword evidence="2" id="KW-0597">Phosphoprotein</keyword>
<reference evidence="10" key="1">
    <citation type="submission" date="2010-06" db="EMBL/GenBank/DDBJ databases">
        <authorList>
            <person name="Muzny D."/>
            <person name="Qin X."/>
            <person name="Buhay C."/>
            <person name="Dugan-Rocha S."/>
            <person name="Ding Y."/>
            <person name="Chen G."/>
            <person name="Hawes A."/>
            <person name="Holder M."/>
            <person name="Jhangiani S."/>
            <person name="Johnson A."/>
            <person name="Khan Z."/>
            <person name="Li Z."/>
            <person name="Liu W."/>
            <person name="Liu X."/>
            <person name="Perez L."/>
            <person name="Shen H."/>
            <person name="Wang Q."/>
            <person name="Watt J."/>
            <person name="Xi L."/>
            <person name="Xin Y."/>
            <person name="Zhou J."/>
            <person name="Deng J."/>
            <person name="Jiang H."/>
            <person name="Liu Y."/>
            <person name="Qu J."/>
            <person name="Song X.-Z."/>
            <person name="Zhang L."/>
            <person name="Villasana D."/>
            <person name="Johnson A."/>
            <person name="Liu J."/>
            <person name="Liyanage D."/>
            <person name="Lorensuhewa L."/>
            <person name="Robinson T."/>
            <person name="Song A."/>
            <person name="Song B.-B."/>
            <person name="Dinh H."/>
            <person name="Thornton R."/>
            <person name="Coyle M."/>
            <person name="Francisco L."/>
            <person name="Jackson L."/>
            <person name="Javaid M."/>
            <person name="Korchina V."/>
            <person name="Kovar C."/>
            <person name="Mata R."/>
            <person name="Mathew T."/>
            <person name="Ngo R."/>
            <person name="Nguyen L."/>
            <person name="Nguyen N."/>
            <person name="Okwuonu G."/>
            <person name="Ongeri F."/>
            <person name="Pham C."/>
            <person name="Simmons D."/>
            <person name="Wilczek-Boney K."/>
            <person name="Hale W."/>
            <person name="Jakkamsetti A."/>
            <person name="Pham P."/>
            <person name="Ruth R."/>
            <person name="San Lucas F."/>
            <person name="Warren J."/>
            <person name="Zhang J."/>
            <person name="Zhao Z."/>
            <person name="Zhou C."/>
            <person name="Zhu D."/>
            <person name="Lee S."/>
            <person name="Bess C."/>
            <person name="Blankenburg K."/>
            <person name="Forbes L."/>
            <person name="Fu Q."/>
            <person name="Gubbala S."/>
            <person name="Hirani K."/>
            <person name="Jayaseelan J.C."/>
            <person name="Lara F."/>
            <person name="Munidasa M."/>
            <person name="Palculict T."/>
            <person name="Patil S."/>
            <person name="Pu L.-L."/>
            <person name="Saada N."/>
            <person name="Tang L."/>
            <person name="Weissenberger G."/>
            <person name="Zhu Y."/>
            <person name="Hemphill L."/>
            <person name="Shang Y."/>
            <person name="Youmans B."/>
            <person name="Ayvaz T."/>
            <person name="Ross M."/>
            <person name="Santibanez J."/>
            <person name="Aqrawi P."/>
            <person name="Gross S."/>
            <person name="Joshi V."/>
            <person name="Fowler G."/>
            <person name="Nazareth L."/>
            <person name="Reid J."/>
            <person name="Worley K."/>
            <person name="Petrosino J."/>
            <person name="Highlander S."/>
            <person name="Gibbs R."/>
        </authorList>
    </citation>
    <scope>NUCLEOTIDE SEQUENCE [LARGE SCALE GENOMIC DNA]</scope>
    <source>
        <strain evidence="10">DSM 20601</strain>
    </source>
</reference>
<dbReference type="GO" id="GO:0016301">
    <property type="term" value="F:kinase activity"/>
    <property type="evidence" value="ECO:0007669"/>
    <property type="project" value="UniProtKB-KW"/>
</dbReference>
<evidence type="ECO:0000313" key="11">
    <source>
        <dbReference type="Proteomes" id="UP000010119"/>
    </source>
</evidence>
<dbReference type="EC" id="2.7.1.69" evidence="10"/>
<keyword evidence="3" id="KW-0762">Sugar transport</keyword>
<evidence type="ECO:0000256" key="8">
    <source>
        <dbReference type="SAM" id="Phobius"/>
    </source>
</evidence>
<evidence type="ECO:0000256" key="5">
    <source>
        <dbReference type="ARBA" id="ARBA00022683"/>
    </source>
</evidence>
<protein>
    <submittedName>
        <fullName evidence="10">PTS system, Lactose/Cellobiose specific IIB subunit</fullName>
        <ecNumber evidence="10">2.7.1.69</ecNumber>
    </submittedName>
</protein>
<comment type="caution">
    <text evidence="10">The sequence shown here is derived from an EMBL/GenBank/DDBJ whole genome shotgun (WGS) entry which is preliminary data.</text>
</comment>
<keyword evidence="1" id="KW-0813">Transport</keyword>
<keyword evidence="8" id="KW-0812">Transmembrane</keyword>
<dbReference type="Gene3D" id="3.40.50.2300">
    <property type="match status" value="1"/>
</dbReference>
<dbReference type="Pfam" id="PF02302">
    <property type="entry name" value="PTS_IIB"/>
    <property type="match status" value="1"/>
</dbReference>
<dbReference type="PANTHER" id="PTHR34581">
    <property type="entry name" value="PTS SYSTEM N,N'-DIACETYLCHITOBIOSE-SPECIFIC EIIB COMPONENT"/>
    <property type="match status" value="1"/>
</dbReference>
<evidence type="ECO:0000259" key="9">
    <source>
        <dbReference type="PROSITE" id="PS51100"/>
    </source>
</evidence>
<dbReference type="Proteomes" id="UP000010119">
    <property type="component" value="Unassembled WGS sequence"/>
</dbReference>
<dbReference type="GO" id="GO:0008982">
    <property type="term" value="F:protein-N(PI)-phosphohistidine-sugar phosphotransferase activity"/>
    <property type="evidence" value="ECO:0007669"/>
    <property type="project" value="InterPro"/>
</dbReference>